<keyword evidence="3" id="KW-1133">Transmembrane helix</keyword>
<comment type="subcellular location">
    <subcellularLocation>
        <location evidence="1">Membrane</location>
        <topology evidence="1">Single-pass membrane protein</topology>
    </subcellularLocation>
</comment>
<keyword evidence="4" id="KW-0472">Membrane</keyword>
<keyword evidence="2" id="KW-0812">Transmembrane</keyword>
<name>A0A381R848_9ZZZZ</name>
<protein>
    <recommendedName>
        <fullName evidence="5">TonB C-terminal domain-containing protein</fullName>
    </recommendedName>
</protein>
<proteinExistence type="predicted"/>
<dbReference type="InterPro" id="IPR037682">
    <property type="entry name" value="TonB_C"/>
</dbReference>
<organism evidence="6">
    <name type="scientific">marine metagenome</name>
    <dbReference type="NCBI Taxonomy" id="408172"/>
    <lineage>
        <taxon>unclassified sequences</taxon>
        <taxon>metagenomes</taxon>
        <taxon>ecological metagenomes</taxon>
    </lineage>
</organism>
<evidence type="ECO:0000259" key="5">
    <source>
        <dbReference type="PROSITE" id="PS52015"/>
    </source>
</evidence>
<evidence type="ECO:0000256" key="2">
    <source>
        <dbReference type="ARBA" id="ARBA00022692"/>
    </source>
</evidence>
<dbReference type="Pfam" id="PF03544">
    <property type="entry name" value="TonB_C"/>
    <property type="match status" value="1"/>
</dbReference>
<reference evidence="6" key="1">
    <citation type="submission" date="2018-05" db="EMBL/GenBank/DDBJ databases">
        <authorList>
            <person name="Lanie J.A."/>
            <person name="Ng W.-L."/>
            <person name="Kazmierczak K.M."/>
            <person name="Andrzejewski T.M."/>
            <person name="Davidsen T.M."/>
            <person name="Wayne K.J."/>
            <person name="Tettelin H."/>
            <person name="Glass J.I."/>
            <person name="Rusch D."/>
            <person name="Podicherti R."/>
            <person name="Tsui H.-C.T."/>
            <person name="Winkler M.E."/>
        </authorList>
    </citation>
    <scope>NUCLEOTIDE SEQUENCE</scope>
</reference>
<dbReference type="NCBIfam" id="TIGR01352">
    <property type="entry name" value="tonB_Cterm"/>
    <property type="match status" value="1"/>
</dbReference>
<dbReference type="InterPro" id="IPR006260">
    <property type="entry name" value="TonB/TolA_C"/>
</dbReference>
<dbReference type="GO" id="GO:0055085">
    <property type="term" value="P:transmembrane transport"/>
    <property type="evidence" value="ECO:0007669"/>
    <property type="project" value="InterPro"/>
</dbReference>
<dbReference type="GO" id="GO:0016020">
    <property type="term" value="C:membrane"/>
    <property type="evidence" value="ECO:0007669"/>
    <property type="project" value="UniProtKB-SubCell"/>
</dbReference>
<feature type="domain" description="TonB C-terminal" evidence="5">
    <location>
        <begin position="15"/>
        <end position="108"/>
    </location>
</feature>
<dbReference type="PROSITE" id="PS52015">
    <property type="entry name" value="TONB_CTD"/>
    <property type="match status" value="1"/>
</dbReference>
<sequence length="108" mass="11719">VLLASGMWGCSGDQEIESPSPLSASVLIDYPLDLWDQGIEGSSVLKVRVTDLGDVDSVVVMESSGFVSFDSSAVRGARTLRFSPARQGDKRIEVWANVPVHFSKRPRP</sequence>
<evidence type="ECO:0000256" key="1">
    <source>
        <dbReference type="ARBA" id="ARBA00004167"/>
    </source>
</evidence>
<dbReference type="EMBL" id="UINC01001705">
    <property type="protein sequence ID" value="SUZ86989.1"/>
    <property type="molecule type" value="Genomic_DNA"/>
</dbReference>
<evidence type="ECO:0000256" key="3">
    <source>
        <dbReference type="ARBA" id="ARBA00022989"/>
    </source>
</evidence>
<dbReference type="SUPFAM" id="SSF74653">
    <property type="entry name" value="TolA/TonB C-terminal domain"/>
    <property type="match status" value="1"/>
</dbReference>
<evidence type="ECO:0000256" key="4">
    <source>
        <dbReference type="ARBA" id="ARBA00023136"/>
    </source>
</evidence>
<evidence type="ECO:0000313" key="6">
    <source>
        <dbReference type="EMBL" id="SUZ86989.1"/>
    </source>
</evidence>
<feature type="non-terminal residue" evidence="6">
    <location>
        <position position="1"/>
    </location>
</feature>
<gene>
    <name evidence="6" type="ORF">METZ01_LOCUS39843</name>
</gene>
<dbReference type="Gene3D" id="3.30.1150.10">
    <property type="match status" value="1"/>
</dbReference>
<accession>A0A381R848</accession>
<dbReference type="AlphaFoldDB" id="A0A381R848"/>